<dbReference type="EMBL" id="ASPP01035424">
    <property type="protein sequence ID" value="ETO02580.1"/>
    <property type="molecule type" value="Genomic_DNA"/>
</dbReference>
<feature type="region of interest" description="Disordered" evidence="1">
    <location>
        <begin position="62"/>
        <end position="108"/>
    </location>
</feature>
<reference evidence="3 4" key="1">
    <citation type="journal article" date="2013" name="Curr. Biol.">
        <title>The Genome of the Foraminiferan Reticulomyxa filosa.</title>
        <authorList>
            <person name="Glockner G."/>
            <person name="Hulsmann N."/>
            <person name="Schleicher M."/>
            <person name="Noegel A.A."/>
            <person name="Eichinger L."/>
            <person name="Gallinger C."/>
            <person name="Pawlowski J."/>
            <person name="Sierra R."/>
            <person name="Euteneuer U."/>
            <person name="Pillet L."/>
            <person name="Moustafa A."/>
            <person name="Platzer M."/>
            <person name="Groth M."/>
            <person name="Szafranski K."/>
            <person name="Schliwa M."/>
        </authorList>
    </citation>
    <scope>NUCLEOTIDE SEQUENCE [LARGE SCALE GENOMIC DNA]</scope>
</reference>
<keyword evidence="4" id="KW-1185">Reference proteome</keyword>
<dbReference type="Proteomes" id="UP000023152">
    <property type="component" value="Unassembled WGS sequence"/>
</dbReference>
<feature type="transmembrane region" description="Helical" evidence="2">
    <location>
        <begin position="12"/>
        <end position="33"/>
    </location>
</feature>
<evidence type="ECO:0000313" key="4">
    <source>
        <dbReference type="Proteomes" id="UP000023152"/>
    </source>
</evidence>
<proteinExistence type="predicted"/>
<dbReference type="AlphaFoldDB" id="X6LPB8"/>
<protein>
    <submittedName>
        <fullName evidence="3">Uncharacterized protein</fullName>
    </submittedName>
</protein>
<keyword evidence="2" id="KW-0472">Membrane</keyword>
<keyword evidence="2" id="KW-1133">Transmembrane helix</keyword>
<gene>
    <name evidence="3" type="ORF">RFI_34838</name>
</gene>
<comment type="caution">
    <text evidence="3">The sequence shown here is derived from an EMBL/GenBank/DDBJ whole genome shotgun (WGS) entry which is preliminary data.</text>
</comment>
<evidence type="ECO:0000256" key="1">
    <source>
        <dbReference type="SAM" id="MobiDB-lite"/>
    </source>
</evidence>
<evidence type="ECO:0000256" key="2">
    <source>
        <dbReference type="SAM" id="Phobius"/>
    </source>
</evidence>
<accession>X6LPB8</accession>
<feature type="non-terminal residue" evidence="3">
    <location>
        <position position="177"/>
    </location>
</feature>
<evidence type="ECO:0000313" key="3">
    <source>
        <dbReference type="EMBL" id="ETO02580.1"/>
    </source>
</evidence>
<feature type="compositionally biased region" description="Low complexity" evidence="1">
    <location>
        <begin position="90"/>
        <end position="99"/>
    </location>
</feature>
<sequence length="177" mass="20503">MFWWQKAYTSPYAAWFAVLWLIVINLLLICVWYKQLVYCFCSDHITYITYERVKRKELAPISPASSRKQGPLVKQDIKKESPSYYESHPQMQQQQQQQQNEKESTQSLSNTLLSIPAKEHEFSPLPASNVLLLPSTYTQEQHGLSAVLQQDMPEQLTSQESNLAHSDLNINKLSEKV</sequence>
<keyword evidence="2" id="KW-0812">Transmembrane</keyword>
<organism evidence="3 4">
    <name type="scientific">Reticulomyxa filosa</name>
    <dbReference type="NCBI Taxonomy" id="46433"/>
    <lineage>
        <taxon>Eukaryota</taxon>
        <taxon>Sar</taxon>
        <taxon>Rhizaria</taxon>
        <taxon>Retaria</taxon>
        <taxon>Foraminifera</taxon>
        <taxon>Monothalamids</taxon>
        <taxon>Reticulomyxidae</taxon>
        <taxon>Reticulomyxa</taxon>
    </lineage>
</organism>
<name>X6LPB8_RETFI</name>